<evidence type="ECO:0000256" key="1">
    <source>
        <dbReference type="ARBA" id="ARBA00004323"/>
    </source>
</evidence>
<evidence type="ECO:0000313" key="13">
    <source>
        <dbReference type="Proteomes" id="UP001331761"/>
    </source>
</evidence>
<comment type="caution">
    <text evidence="12">The sequence shown here is derived from an EMBL/GenBank/DDBJ whole genome shotgun (WGS) entry which is preliminary data.</text>
</comment>
<evidence type="ECO:0000256" key="3">
    <source>
        <dbReference type="ARBA" id="ARBA00022676"/>
    </source>
</evidence>
<evidence type="ECO:0000313" key="12">
    <source>
        <dbReference type="EMBL" id="KAK5969935.1"/>
    </source>
</evidence>
<name>A0AAN8F422_TRICO</name>
<evidence type="ECO:0000256" key="10">
    <source>
        <dbReference type="RuleBase" id="RU363063"/>
    </source>
</evidence>
<dbReference type="GO" id="GO:0006493">
    <property type="term" value="P:protein O-linked glycosylation"/>
    <property type="evidence" value="ECO:0007669"/>
    <property type="project" value="TreeGrafter"/>
</dbReference>
<organism evidence="12 13">
    <name type="scientific">Trichostrongylus colubriformis</name>
    <name type="common">Black scour worm</name>
    <dbReference type="NCBI Taxonomy" id="6319"/>
    <lineage>
        <taxon>Eukaryota</taxon>
        <taxon>Metazoa</taxon>
        <taxon>Ecdysozoa</taxon>
        <taxon>Nematoda</taxon>
        <taxon>Chromadorea</taxon>
        <taxon>Rhabditida</taxon>
        <taxon>Rhabditina</taxon>
        <taxon>Rhabditomorpha</taxon>
        <taxon>Strongyloidea</taxon>
        <taxon>Trichostrongylidae</taxon>
        <taxon>Trichostrongylus</taxon>
    </lineage>
</organism>
<dbReference type="PANTHER" id="PTHR11214">
    <property type="entry name" value="BETA-1,3-N-ACETYLGLUCOSAMINYLTRANSFERASE"/>
    <property type="match status" value="1"/>
</dbReference>
<keyword evidence="8 10" id="KW-0333">Golgi apparatus</keyword>
<dbReference type="GO" id="GO:0008168">
    <property type="term" value="F:methyltransferase activity"/>
    <property type="evidence" value="ECO:0007669"/>
    <property type="project" value="InterPro"/>
</dbReference>
<keyword evidence="13" id="KW-1185">Reference proteome</keyword>
<evidence type="ECO:0000259" key="11">
    <source>
        <dbReference type="Pfam" id="PF05175"/>
    </source>
</evidence>
<keyword evidence="5" id="KW-0812">Transmembrane</keyword>
<keyword evidence="9" id="KW-0472">Membrane</keyword>
<keyword evidence="6" id="KW-0735">Signal-anchor</keyword>
<comment type="subcellular location">
    <subcellularLocation>
        <location evidence="1 10">Golgi apparatus membrane</location>
        <topology evidence="1 10">Single-pass type II membrane protein</topology>
    </subcellularLocation>
</comment>
<dbReference type="EC" id="2.4.1.-" evidence="10"/>
<proteinExistence type="inferred from homology"/>
<evidence type="ECO:0000256" key="5">
    <source>
        <dbReference type="ARBA" id="ARBA00022692"/>
    </source>
</evidence>
<dbReference type="SUPFAM" id="SSF53335">
    <property type="entry name" value="S-adenosyl-L-methionine-dependent methyltransferases"/>
    <property type="match status" value="1"/>
</dbReference>
<dbReference type="EMBL" id="WIXE01019564">
    <property type="protein sequence ID" value="KAK5969935.1"/>
    <property type="molecule type" value="Genomic_DNA"/>
</dbReference>
<dbReference type="GO" id="GO:0016758">
    <property type="term" value="F:hexosyltransferase activity"/>
    <property type="evidence" value="ECO:0007669"/>
    <property type="project" value="InterPro"/>
</dbReference>
<protein>
    <recommendedName>
        <fullName evidence="10">Hexosyltransferase</fullName>
        <ecNumber evidence="10">2.4.1.-</ecNumber>
    </recommendedName>
</protein>
<dbReference type="Pfam" id="PF01762">
    <property type="entry name" value="Galactosyl_T"/>
    <property type="match status" value="1"/>
</dbReference>
<dbReference type="InterPro" id="IPR029063">
    <property type="entry name" value="SAM-dependent_MTases_sf"/>
</dbReference>
<dbReference type="Proteomes" id="UP001331761">
    <property type="component" value="Unassembled WGS sequence"/>
</dbReference>
<evidence type="ECO:0000256" key="7">
    <source>
        <dbReference type="ARBA" id="ARBA00022989"/>
    </source>
</evidence>
<keyword evidence="3 10" id="KW-0328">Glycosyltransferase</keyword>
<evidence type="ECO:0000256" key="9">
    <source>
        <dbReference type="ARBA" id="ARBA00023136"/>
    </source>
</evidence>
<keyword evidence="7" id="KW-1133">Transmembrane helix</keyword>
<dbReference type="Gene3D" id="3.40.50.150">
    <property type="entry name" value="Vaccinia Virus protein VP39"/>
    <property type="match status" value="1"/>
</dbReference>
<sequence>MQMEAIISLLSALFQKLREISPQIVLEIGCGSGVVSVFLNKALGGYVTSLATDYNPDALECTMETGRLNEVKIEVLRTDLDNGLDHLEVFTEDDKNAINLNIRFLIEPWVPKDIQLLVMVNSMPDRFDERQMIRTSWAVSDLYDEQNTKVLFLIGKPATLAIEELLAIEEGKFHDIVVADIREDYYSLSLKTYAMLYFKNLRVRSAKCLVKADSDNVLLIRNYERLCEETGPDVAERLMKASHDSWFPHSANYRKLPEDALFTGIFAEKAGIRRKHVGGMSFIDAPEYFCREGKHTYSIHMNRVKDPQRYYQRLISMEGFPCHF</sequence>
<dbReference type="GO" id="GO:0000139">
    <property type="term" value="C:Golgi membrane"/>
    <property type="evidence" value="ECO:0007669"/>
    <property type="project" value="UniProtKB-SubCell"/>
</dbReference>
<dbReference type="CDD" id="cd02440">
    <property type="entry name" value="AdoMet_MTases"/>
    <property type="match status" value="1"/>
</dbReference>
<evidence type="ECO:0000256" key="8">
    <source>
        <dbReference type="ARBA" id="ARBA00023034"/>
    </source>
</evidence>
<dbReference type="PANTHER" id="PTHR11214:SF319">
    <property type="entry name" value="HEXOSYLTRANSFERASE"/>
    <property type="match status" value="1"/>
</dbReference>
<accession>A0AAN8F422</accession>
<evidence type="ECO:0000256" key="2">
    <source>
        <dbReference type="ARBA" id="ARBA00008661"/>
    </source>
</evidence>
<dbReference type="InterPro" id="IPR007848">
    <property type="entry name" value="Small_mtfrase_dom"/>
</dbReference>
<gene>
    <name evidence="12" type="ORF">GCK32_015070</name>
</gene>
<evidence type="ECO:0000256" key="4">
    <source>
        <dbReference type="ARBA" id="ARBA00022679"/>
    </source>
</evidence>
<evidence type="ECO:0000256" key="6">
    <source>
        <dbReference type="ARBA" id="ARBA00022968"/>
    </source>
</evidence>
<feature type="domain" description="Methyltransferase small" evidence="11">
    <location>
        <begin position="13"/>
        <end position="85"/>
    </location>
</feature>
<dbReference type="InterPro" id="IPR002659">
    <property type="entry name" value="Glyco_trans_31"/>
</dbReference>
<dbReference type="AlphaFoldDB" id="A0AAN8F422"/>
<reference evidence="12 13" key="1">
    <citation type="submission" date="2019-10" db="EMBL/GenBank/DDBJ databases">
        <title>Assembly and Annotation for the nematode Trichostrongylus colubriformis.</title>
        <authorList>
            <person name="Martin J."/>
        </authorList>
    </citation>
    <scope>NUCLEOTIDE SEQUENCE [LARGE SCALE GENOMIC DNA]</scope>
    <source>
        <strain evidence="12">G859</strain>
        <tissue evidence="12">Whole worm</tissue>
    </source>
</reference>
<dbReference type="Pfam" id="PF05175">
    <property type="entry name" value="MTS"/>
    <property type="match status" value="1"/>
</dbReference>
<keyword evidence="4" id="KW-0808">Transferase</keyword>
<comment type="similarity">
    <text evidence="2 10">Belongs to the glycosyltransferase 31 family.</text>
</comment>